<organism evidence="3 4">
    <name type="scientific">Ahrensia marina</name>
    <dbReference type="NCBI Taxonomy" id="1514904"/>
    <lineage>
        <taxon>Bacteria</taxon>
        <taxon>Pseudomonadati</taxon>
        <taxon>Pseudomonadota</taxon>
        <taxon>Alphaproteobacteria</taxon>
        <taxon>Hyphomicrobiales</taxon>
        <taxon>Ahrensiaceae</taxon>
        <taxon>Ahrensia</taxon>
    </lineage>
</organism>
<keyword evidence="1" id="KW-0732">Signal</keyword>
<accession>A0A0M9GMZ6</accession>
<evidence type="ECO:0000313" key="3">
    <source>
        <dbReference type="EMBL" id="KPB01573.1"/>
    </source>
</evidence>
<dbReference type="Pfam" id="PF13416">
    <property type="entry name" value="SBP_bac_8"/>
    <property type="match status" value="1"/>
</dbReference>
<reference evidence="3 4" key="1">
    <citation type="submission" date="2015-01" db="EMBL/GenBank/DDBJ databases">
        <title>Ahrensia donghaiensis sp. nov., a novel dimethylsulphoniopropionate-cleavage bacterium isolated from seawater and emended descriptions of the genus Ahrensia and Ahrensia kielensis.</title>
        <authorList>
            <person name="Liu J."/>
        </authorList>
    </citation>
    <scope>NUCLEOTIDE SEQUENCE [LARGE SCALE GENOMIC DNA]</scope>
    <source>
        <strain evidence="3 4">LZD062</strain>
    </source>
</reference>
<dbReference type="InterPro" id="IPR006059">
    <property type="entry name" value="SBP"/>
</dbReference>
<comment type="caution">
    <text evidence="3">The sequence shown here is derived from an EMBL/GenBank/DDBJ whole genome shotgun (WGS) entry which is preliminary data.</text>
</comment>
<dbReference type="Gene3D" id="3.40.190.10">
    <property type="entry name" value="Periplasmic binding protein-like II"/>
    <property type="match status" value="2"/>
</dbReference>
<dbReference type="Proteomes" id="UP000038011">
    <property type="component" value="Unassembled WGS sequence"/>
</dbReference>
<dbReference type="EMBL" id="JXMU01000010">
    <property type="protein sequence ID" value="KPB01573.1"/>
    <property type="molecule type" value="Genomic_DNA"/>
</dbReference>
<evidence type="ECO:0000313" key="4">
    <source>
        <dbReference type="Proteomes" id="UP000038011"/>
    </source>
</evidence>
<dbReference type="PANTHER" id="PTHR30006">
    <property type="entry name" value="THIAMINE-BINDING PERIPLASMIC PROTEIN-RELATED"/>
    <property type="match status" value="1"/>
</dbReference>
<dbReference type="PATRIC" id="fig|1514904.3.peg.338"/>
<dbReference type="AlphaFoldDB" id="A0A0M9GMZ6"/>
<gene>
    <name evidence="3" type="ORF">SU32_07590</name>
</gene>
<evidence type="ECO:0000256" key="2">
    <source>
        <dbReference type="ARBA" id="ARBA00022764"/>
    </source>
</evidence>
<dbReference type="SUPFAM" id="SSF53850">
    <property type="entry name" value="Periplasmic binding protein-like II"/>
    <property type="match status" value="1"/>
</dbReference>
<dbReference type="GO" id="GO:0030288">
    <property type="term" value="C:outer membrane-bounded periplasmic space"/>
    <property type="evidence" value="ECO:0007669"/>
    <property type="project" value="TreeGrafter"/>
</dbReference>
<keyword evidence="2" id="KW-0574">Periplasm</keyword>
<proteinExistence type="predicted"/>
<name>A0A0M9GMZ6_9HYPH</name>
<sequence>MAHAQMVLPAKSEQNKRILTIYSSLDAEVSRPLLNAFQLTEPNVEIHYFDLQTIEIYTRTIEESDSGTPTADLLISSAMDLQVKLANDGYAARINNTVTPWPKWASWRNSAFGITFEPSVIVYNKDYFQDKPVPQNRAELRALLEQPSGSLHGKIGTYDIESSGLGYLFLARDGEHDRDIWKLVRAMGAAGVKLYSNSSSVLERVKDGRLVLGYNVLGSYAQQWASDSPSIGIVNPQDYTVVLSRIALVPEAAAQPDLGRKALQFLMSVQGQTIMAEELELPSINPLVLGDNTASAFKKKYGARLRPISIGPGLVAYLDQVKRARFIKQWNRALLGE</sequence>
<dbReference type="PANTHER" id="PTHR30006:SF25">
    <property type="entry name" value="PHOSPHOGLYCERATE TRANSPORT REGULATORY PROTEIN PGTC"/>
    <property type="match status" value="1"/>
</dbReference>
<protein>
    <submittedName>
        <fullName evidence="3">Iron ABC transporter</fullName>
    </submittedName>
</protein>
<dbReference type="STRING" id="1514904.SU32_07590"/>
<keyword evidence="4" id="KW-1185">Reference proteome</keyword>
<evidence type="ECO:0000256" key="1">
    <source>
        <dbReference type="ARBA" id="ARBA00022729"/>
    </source>
</evidence>